<dbReference type="PANTHER" id="PTHR10890">
    <property type="entry name" value="CYSTEINYL-TRNA SYNTHETASE"/>
    <property type="match status" value="1"/>
</dbReference>
<dbReference type="InterPro" id="IPR009080">
    <property type="entry name" value="tRNAsynth_Ia_anticodon-bd"/>
</dbReference>
<comment type="similarity">
    <text evidence="2 13">Belongs to the class-I aminoacyl-tRNA synthetase family.</text>
</comment>
<dbReference type="Gene3D" id="3.40.50.620">
    <property type="entry name" value="HUPs"/>
    <property type="match status" value="1"/>
</dbReference>
<evidence type="ECO:0000256" key="11">
    <source>
        <dbReference type="ARBA" id="ARBA00023146"/>
    </source>
</evidence>
<accession>A0A3R5U951</accession>
<dbReference type="EMBL" id="CP025746">
    <property type="protein sequence ID" value="QAA32489.1"/>
    <property type="molecule type" value="Genomic_DNA"/>
</dbReference>
<keyword evidence="6 13" id="KW-0479">Metal-binding</keyword>
<evidence type="ECO:0000256" key="1">
    <source>
        <dbReference type="ARBA" id="ARBA00004496"/>
    </source>
</evidence>
<keyword evidence="5 13" id="KW-0436">Ligase</keyword>
<evidence type="ECO:0000313" key="16">
    <source>
        <dbReference type="EMBL" id="QAA32489.1"/>
    </source>
</evidence>
<dbReference type="InterPro" id="IPR015803">
    <property type="entry name" value="Cys-tRNA-ligase"/>
</dbReference>
<feature type="binding site" evidence="13">
    <location>
        <position position="29"/>
    </location>
    <ligand>
        <name>Zn(2+)</name>
        <dbReference type="ChEBI" id="CHEBI:29105"/>
    </ligand>
</feature>
<feature type="binding site" evidence="13">
    <location>
        <position position="251"/>
    </location>
    <ligand>
        <name>Zn(2+)</name>
        <dbReference type="ChEBI" id="CHEBI:29105"/>
    </ligand>
</feature>
<evidence type="ECO:0000256" key="3">
    <source>
        <dbReference type="ARBA" id="ARBA00011245"/>
    </source>
</evidence>
<dbReference type="InterPro" id="IPR014729">
    <property type="entry name" value="Rossmann-like_a/b/a_fold"/>
</dbReference>
<gene>
    <name evidence="13 16" type="primary">cysS</name>
    <name evidence="16" type="ORF">C1I91_13050</name>
</gene>
<evidence type="ECO:0000256" key="7">
    <source>
        <dbReference type="ARBA" id="ARBA00022741"/>
    </source>
</evidence>
<dbReference type="GO" id="GO:0006423">
    <property type="term" value="P:cysteinyl-tRNA aminoacylation"/>
    <property type="evidence" value="ECO:0007669"/>
    <property type="project" value="UniProtKB-UniRule"/>
</dbReference>
<dbReference type="Proteomes" id="UP000286268">
    <property type="component" value="Chromosome"/>
</dbReference>
<dbReference type="RefSeq" id="WP_128213278.1">
    <property type="nucleotide sequence ID" value="NZ_CP025746.1"/>
</dbReference>
<evidence type="ECO:0000256" key="13">
    <source>
        <dbReference type="HAMAP-Rule" id="MF_00041"/>
    </source>
</evidence>
<dbReference type="EC" id="6.1.1.16" evidence="13"/>
<feature type="binding site" evidence="13">
    <location>
        <position position="282"/>
    </location>
    <ligand>
        <name>ATP</name>
        <dbReference type="ChEBI" id="CHEBI:30616"/>
    </ligand>
</feature>
<sequence length="472" mass="54828">MKFYVYNSFTRQREELVPLEKGKIKMYTCGPTVYNYAHIGNLRAYVFEDVLKKSLQYVGFEVKHVMNITDVGHLESDSDTGEDKMALGAFREKKTVWEIARFYEEAFLKDCSLLNIALPSVVCRATEHIEDMIKFIQKLEAKGFTYIANGNVYFSIDKYPDYAKLANLSMEELEAGSRVEIDPFKKNPLDFVLWFTNSKFSNQIMQWESPWGKGFPGWHIECSAMSMKYLGERIDIHCGGIDHIPVHHTNEIAQSESATGKKWVNYWIHCEFLVNDSGKMSKSSGDFITISRLEEKGFSPLDYRYFCLQSRYRKQLLFSLDSLKDSKQALNKLRNKIRHIIEAGSKDEIINENKVKKYQQRFAAQICDDLNTPNAFTVLHEVIKSEELNHEEKIYLIEDFDKVFSLNLTKNEDSKESSLIDESYVNQLIVERNEARKQKDWTKADEIRNILIGINVELIDSKEGTSWRTINS</sequence>
<evidence type="ECO:0000256" key="10">
    <source>
        <dbReference type="ARBA" id="ARBA00022917"/>
    </source>
</evidence>
<evidence type="ECO:0000256" key="8">
    <source>
        <dbReference type="ARBA" id="ARBA00022833"/>
    </source>
</evidence>
<dbReference type="GO" id="GO:0008270">
    <property type="term" value="F:zinc ion binding"/>
    <property type="evidence" value="ECO:0007669"/>
    <property type="project" value="UniProtKB-UniRule"/>
</dbReference>
<comment type="subunit">
    <text evidence="3 13">Monomer.</text>
</comment>
<evidence type="ECO:0000259" key="14">
    <source>
        <dbReference type="Pfam" id="PF01406"/>
    </source>
</evidence>
<keyword evidence="8 13" id="KW-0862">Zinc</keyword>
<reference evidence="16 17" key="1">
    <citation type="submission" date="2018-01" db="EMBL/GenBank/DDBJ databases">
        <title>Genome Sequencing and Assembly of Anaerobacter polyendosporus strain CT4.</title>
        <authorList>
            <person name="Tachaapaikoon C."/>
            <person name="Sutheeworapong S."/>
            <person name="Jenjaroenpun P."/>
            <person name="Wongsurawat T."/>
            <person name="Nookeaw I."/>
            <person name="Cheawchanlertfa P."/>
            <person name="Kosugi A."/>
            <person name="Cheevadhanarak S."/>
            <person name="Ratanakhanokchai K."/>
        </authorList>
    </citation>
    <scope>NUCLEOTIDE SEQUENCE [LARGE SCALE GENOMIC DNA]</scope>
    <source>
        <strain evidence="16 17">CT4</strain>
    </source>
</reference>
<feature type="binding site" evidence="13">
    <location>
        <position position="247"/>
    </location>
    <ligand>
        <name>Zn(2+)</name>
        <dbReference type="ChEBI" id="CHEBI:29105"/>
    </ligand>
</feature>
<keyword evidence="10 13" id="KW-0648">Protein biosynthesis</keyword>
<dbReference type="KEGG" id="cmah:C1I91_13050"/>
<dbReference type="GO" id="GO:0005524">
    <property type="term" value="F:ATP binding"/>
    <property type="evidence" value="ECO:0007669"/>
    <property type="project" value="UniProtKB-UniRule"/>
</dbReference>
<proteinExistence type="inferred from homology"/>
<evidence type="ECO:0000256" key="5">
    <source>
        <dbReference type="ARBA" id="ARBA00022598"/>
    </source>
</evidence>
<dbReference type="Pfam" id="PF01406">
    <property type="entry name" value="tRNA-synt_1e"/>
    <property type="match status" value="1"/>
</dbReference>
<dbReference type="HAMAP" id="MF_00041">
    <property type="entry name" value="Cys_tRNA_synth"/>
    <property type="match status" value="1"/>
</dbReference>
<organism evidence="16 17">
    <name type="scientific">Clostridium manihotivorum</name>
    <dbReference type="NCBI Taxonomy" id="2320868"/>
    <lineage>
        <taxon>Bacteria</taxon>
        <taxon>Bacillati</taxon>
        <taxon>Bacillota</taxon>
        <taxon>Clostridia</taxon>
        <taxon>Eubacteriales</taxon>
        <taxon>Clostridiaceae</taxon>
        <taxon>Clostridium</taxon>
    </lineage>
</organism>
<dbReference type="SUPFAM" id="SSF47323">
    <property type="entry name" value="Anticodon-binding domain of a subclass of class I aminoacyl-tRNA synthetases"/>
    <property type="match status" value="1"/>
</dbReference>
<evidence type="ECO:0000256" key="6">
    <source>
        <dbReference type="ARBA" id="ARBA00022723"/>
    </source>
</evidence>
<keyword evidence="11 13" id="KW-0030">Aminoacyl-tRNA synthetase</keyword>
<evidence type="ECO:0000256" key="2">
    <source>
        <dbReference type="ARBA" id="ARBA00005594"/>
    </source>
</evidence>
<comment type="catalytic activity">
    <reaction evidence="12 13">
        <text>tRNA(Cys) + L-cysteine + ATP = L-cysteinyl-tRNA(Cys) + AMP + diphosphate</text>
        <dbReference type="Rhea" id="RHEA:17773"/>
        <dbReference type="Rhea" id="RHEA-COMP:9661"/>
        <dbReference type="Rhea" id="RHEA-COMP:9679"/>
        <dbReference type="ChEBI" id="CHEBI:30616"/>
        <dbReference type="ChEBI" id="CHEBI:33019"/>
        <dbReference type="ChEBI" id="CHEBI:35235"/>
        <dbReference type="ChEBI" id="CHEBI:78442"/>
        <dbReference type="ChEBI" id="CHEBI:78517"/>
        <dbReference type="ChEBI" id="CHEBI:456215"/>
        <dbReference type="EC" id="6.1.1.16"/>
    </reaction>
</comment>
<feature type="domain" description="tRNA synthetases class I catalytic" evidence="14">
    <location>
        <begin position="17"/>
        <end position="327"/>
    </location>
</feature>
<dbReference type="NCBIfam" id="TIGR00435">
    <property type="entry name" value="cysS"/>
    <property type="match status" value="1"/>
</dbReference>
<evidence type="ECO:0000313" key="17">
    <source>
        <dbReference type="Proteomes" id="UP000286268"/>
    </source>
</evidence>
<dbReference type="AlphaFoldDB" id="A0A3R5U951"/>
<feature type="short sequence motif" description="'HIGH' region" evidence="13">
    <location>
        <begin position="31"/>
        <end position="41"/>
    </location>
</feature>
<dbReference type="OrthoDB" id="9815130at2"/>
<evidence type="ECO:0000256" key="12">
    <source>
        <dbReference type="ARBA" id="ARBA00047398"/>
    </source>
</evidence>
<evidence type="ECO:0000259" key="15">
    <source>
        <dbReference type="Pfam" id="PF09190"/>
    </source>
</evidence>
<keyword evidence="9 13" id="KW-0067">ATP-binding</keyword>
<dbReference type="InterPro" id="IPR015273">
    <property type="entry name" value="Cys-tRNA-synt_Ia_DALR"/>
</dbReference>
<dbReference type="Pfam" id="PF09190">
    <property type="entry name" value="DALR_2"/>
    <property type="match status" value="1"/>
</dbReference>
<dbReference type="CDD" id="cd00672">
    <property type="entry name" value="CysRS_core"/>
    <property type="match status" value="1"/>
</dbReference>
<keyword evidence="4 13" id="KW-0963">Cytoplasm</keyword>
<dbReference type="PRINTS" id="PR00983">
    <property type="entry name" value="TRNASYNTHCYS"/>
</dbReference>
<feature type="short sequence motif" description="'KMSKS' region" evidence="13">
    <location>
        <begin position="279"/>
        <end position="283"/>
    </location>
</feature>
<dbReference type="InterPro" id="IPR024909">
    <property type="entry name" value="Cys-tRNA/MSH_ligase"/>
</dbReference>
<protein>
    <recommendedName>
        <fullName evidence="13">Cysteine--tRNA ligase</fullName>
        <ecNumber evidence="13">6.1.1.16</ecNumber>
    </recommendedName>
    <alternativeName>
        <fullName evidence="13">Cysteinyl-tRNA synthetase</fullName>
        <shortName evidence="13">CysRS</shortName>
    </alternativeName>
</protein>
<evidence type="ECO:0000256" key="4">
    <source>
        <dbReference type="ARBA" id="ARBA00022490"/>
    </source>
</evidence>
<dbReference type="GO" id="GO:0004817">
    <property type="term" value="F:cysteine-tRNA ligase activity"/>
    <property type="evidence" value="ECO:0007669"/>
    <property type="project" value="UniProtKB-UniRule"/>
</dbReference>
<comment type="subcellular location">
    <subcellularLocation>
        <location evidence="1 13">Cytoplasm</location>
    </subcellularLocation>
</comment>
<keyword evidence="17" id="KW-1185">Reference proteome</keyword>
<feature type="domain" description="Cysteinyl-tRNA synthetase class Ia DALR" evidence="15">
    <location>
        <begin position="361"/>
        <end position="386"/>
    </location>
</feature>
<dbReference type="PANTHER" id="PTHR10890:SF3">
    <property type="entry name" value="CYSTEINE--TRNA LIGASE, CYTOPLASMIC"/>
    <property type="match status" value="1"/>
</dbReference>
<comment type="cofactor">
    <cofactor evidence="13">
        <name>Zn(2+)</name>
        <dbReference type="ChEBI" id="CHEBI:29105"/>
    </cofactor>
    <text evidence="13">Binds 1 zinc ion per subunit.</text>
</comment>
<dbReference type="FunFam" id="3.40.50.620:FF:000130">
    <property type="entry name" value="Cysteine--tRNA ligase"/>
    <property type="match status" value="1"/>
</dbReference>
<evidence type="ECO:0000256" key="9">
    <source>
        <dbReference type="ARBA" id="ARBA00022840"/>
    </source>
</evidence>
<dbReference type="InterPro" id="IPR032678">
    <property type="entry name" value="tRNA-synt_1_cat_dom"/>
</dbReference>
<name>A0A3R5U951_9CLOT</name>
<dbReference type="GO" id="GO:0005829">
    <property type="term" value="C:cytosol"/>
    <property type="evidence" value="ECO:0007669"/>
    <property type="project" value="TreeGrafter"/>
</dbReference>
<feature type="binding site" evidence="13">
    <location>
        <position position="222"/>
    </location>
    <ligand>
        <name>Zn(2+)</name>
        <dbReference type="ChEBI" id="CHEBI:29105"/>
    </ligand>
</feature>
<dbReference type="Gene3D" id="1.20.120.1910">
    <property type="entry name" value="Cysteine-tRNA ligase, C-terminal anti-codon recognition domain"/>
    <property type="match status" value="1"/>
</dbReference>
<keyword evidence="7 13" id="KW-0547">Nucleotide-binding</keyword>
<dbReference type="SUPFAM" id="SSF52374">
    <property type="entry name" value="Nucleotidylyl transferase"/>
    <property type="match status" value="1"/>
</dbReference>